<evidence type="ECO:0000256" key="11">
    <source>
        <dbReference type="ARBA" id="ARBA00022801"/>
    </source>
</evidence>
<feature type="non-terminal residue" evidence="17">
    <location>
        <position position="222"/>
    </location>
</feature>
<evidence type="ECO:0000256" key="14">
    <source>
        <dbReference type="PIRSR" id="PIRSR605511-1"/>
    </source>
</evidence>
<evidence type="ECO:0000256" key="9">
    <source>
        <dbReference type="ARBA" id="ARBA00022490"/>
    </source>
</evidence>
<reference evidence="17 18" key="1">
    <citation type="submission" date="2014-04" db="EMBL/GenBank/DDBJ databases">
        <title>Genome evolution of avian class.</title>
        <authorList>
            <person name="Zhang G."/>
            <person name="Li C."/>
        </authorList>
    </citation>
    <scope>NUCLEOTIDE SEQUENCE [LARGE SCALE GENOMIC DNA]</scope>
    <source>
        <strain evidence="17">BGI_N334</strain>
    </source>
</reference>
<comment type="cofactor">
    <cofactor evidence="4">
        <name>Mg(2+)</name>
        <dbReference type="ChEBI" id="CHEBI:18420"/>
    </cofactor>
</comment>
<evidence type="ECO:0000256" key="6">
    <source>
        <dbReference type="ARBA" id="ARBA00008853"/>
    </source>
</evidence>
<accession>A0A091SXV4</accession>
<feature type="active site" description="Proton donor/acceptor" evidence="14">
    <location>
        <position position="190"/>
    </location>
</feature>
<dbReference type="GO" id="GO:0030234">
    <property type="term" value="F:enzyme regulator activity"/>
    <property type="evidence" value="ECO:0007669"/>
    <property type="project" value="InterPro"/>
</dbReference>
<evidence type="ECO:0000313" key="18">
    <source>
        <dbReference type="Proteomes" id="UP000054150"/>
    </source>
</evidence>
<evidence type="ECO:0000256" key="8">
    <source>
        <dbReference type="ARBA" id="ARBA00016808"/>
    </source>
</evidence>
<evidence type="ECO:0000256" key="3">
    <source>
        <dbReference type="ARBA" id="ARBA00001936"/>
    </source>
</evidence>
<dbReference type="Pfam" id="PF08450">
    <property type="entry name" value="SGL"/>
    <property type="match status" value="1"/>
</dbReference>
<feature type="domain" description="SMP-30/Gluconolactonase/LRE-like region" evidence="16">
    <location>
        <begin position="16"/>
        <end position="221"/>
    </location>
</feature>
<comment type="subcellular location">
    <subcellularLocation>
        <location evidence="5">Cytoplasm</location>
    </subcellularLocation>
</comment>
<sequence length="222" mass="24951">MSSIKIECVAKEGYRIGESPVWDEKESALVCVDITGRKVCRWSSVTQQVQAISVDAPVSSVALRKSGDYVITLGTRFAALKWKEQLVTTITHVDKDKPNNRFNDGKVDPAGRYFAGTMAEEIQPAVLEIVKHFDQVDISNGLDWSLDHKTFFYIDSLSYSVDAFDYDLQTGKIGNRRSIYRLEKEEKIPDGMCIDTEGKLWVACYDGGRVIRLDPETGKSLQ</sequence>
<evidence type="ECO:0000256" key="13">
    <source>
        <dbReference type="ARBA" id="ARBA00032464"/>
    </source>
</evidence>
<dbReference type="GO" id="GO:0019853">
    <property type="term" value="P:L-ascorbic acid biosynthetic process"/>
    <property type="evidence" value="ECO:0007669"/>
    <property type="project" value="TreeGrafter"/>
</dbReference>
<comment type="similarity">
    <text evidence="6">Belongs to the SMP-30/CGR1 family.</text>
</comment>
<dbReference type="EMBL" id="KK491287">
    <property type="protein sequence ID" value="KFQ63552.1"/>
    <property type="molecule type" value="Genomic_DNA"/>
</dbReference>
<dbReference type="Proteomes" id="UP000054150">
    <property type="component" value="Unassembled WGS sequence"/>
</dbReference>
<dbReference type="PRINTS" id="PR01791">
    <property type="entry name" value="REGUCALCIN"/>
</dbReference>
<protein>
    <recommendedName>
        <fullName evidence="8">Regucalcin</fullName>
        <ecNumber evidence="7">3.1.1.17</ecNumber>
    </recommendedName>
    <alternativeName>
        <fullName evidence="13">Gluconolactonase</fullName>
    </alternativeName>
</protein>
<dbReference type="PANTHER" id="PTHR10907:SF54">
    <property type="entry name" value="REGUCALCIN"/>
    <property type="match status" value="1"/>
</dbReference>
<feature type="binding site" evidence="15">
    <location>
        <position position="140"/>
    </location>
    <ligand>
        <name>a divalent metal cation</name>
        <dbReference type="ChEBI" id="CHEBI:60240"/>
    </ligand>
</feature>
<evidence type="ECO:0000256" key="7">
    <source>
        <dbReference type="ARBA" id="ARBA00013227"/>
    </source>
</evidence>
<feature type="binding site" evidence="15">
    <location>
        <position position="121"/>
    </location>
    <ligand>
        <name>substrate</name>
    </ligand>
</feature>
<dbReference type="AlphaFoldDB" id="A0A091SXV4"/>
<comment type="catalytic activity">
    <reaction evidence="1">
        <text>D-glucono-1,5-lactone + H2O = D-gluconate + H(+)</text>
        <dbReference type="Rhea" id="RHEA:10440"/>
        <dbReference type="ChEBI" id="CHEBI:15377"/>
        <dbReference type="ChEBI" id="CHEBI:15378"/>
        <dbReference type="ChEBI" id="CHEBI:16217"/>
        <dbReference type="ChEBI" id="CHEBI:18391"/>
        <dbReference type="EC" id="3.1.1.17"/>
    </reaction>
</comment>
<organism evidence="17 18">
    <name type="scientific">Pelecanus crispus</name>
    <name type="common">Dalmatian pelican</name>
    <dbReference type="NCBI Taxonomy" id="36300"/>
    <lineage>
        <taxon>Eukaryota</taxon>
        <taxon>Metazoa</taxon>
        <taxon>Chordata</taxon>
        <taxon>Craniata</taxon>
        <taxon>Vertebrata</taxon>
        <taxon>Euteleostomi</taxon>
        <taxon>Archelosauria</taxon>
        <taxon>Archosauria</taxon>
        <taxon>Dinosauria</taxon>
        <taxon>Saurischia</taxon>
        <taxon>Theropoda</taxon>
        <taxon>Coelurosauria</taxon>
        <taxon>Aves</taxon>
        <taxon>Neognathae</taxon>
        <taxon>Neoaves</taxon>
        <taxon>Aequornithes</taxon>
        <taxon>Pelecaniformes</taxon>
        <taxon>Pelecanidae</taxon>
        <taxon>Pelecanus</taxon>
    </lineage>
</organism>
<dbReference type="InterPro" id="IPR011042">
    <property type="entry name" value="6-blade_b-propeller_TolB-like"/>
</dbReference>
<feature type="binding site" evidence="15">
    <location>
        <position position="103"/>
    </location>
    <ligand>
        <name>substrate</name>
    </ligand>
</feature>
<feature type="binding site" evidence="15">
    <location>
        <position position="101"/>
    </location>
    <ligand>
        <name>substrate</name>
    </ligand>
</feature>
<dbReference type="GO" id="GO:0004341">
    <property type="term" value="F:gluconolactonase activity"/>
    <property type="evidence" value="ECO:0007669"/>
    <property type="project" value="UniProtKB-EC"/>
</dbReference>
<gene>
    <name evidence="17" type="ORF">N334_13519</name>
</gene>
<dbReference type="InterPro" id="IPR008367">
    <property type="entry name" value="Regucalcin"/>
</dbReference>
<evidence type="ECO:0000256" key="10">
    <source>
        <dbReference type="ARBA" id="ARBA00022723"/>
    </source>
</evidence>
<dbReference type="SUPFAM" id="SSF63829">
    <property type="entry name" value="Calcium-dependent phosphotriesterase"/>
    <property type="match status" value="1"/>
</dbReference>
<dbReference type="GO" id="GO:0005509">
    <property type="term" value="F:calcium ion binding"/>
    <property type="evidence" value="ECO:0007669"/>
    <property type="project" value="InterPro"/>
</dbReference>
<keyword evidence="15" id="KW-0862">Zinc</keyword>
<evidence type="ECO:0000256" key="12">
    <source>
        <dbReference type="ARBA" id="ARBA00022837"/>
    </source>
</evidence>
<comment type="cofactor">
    <cofactor evidence="3">
        <name>Mn(2+)</name>
        <dbReference type="ChEBI" id="CHEBI:29035"/>
    </cofactor>
</comment>
<evidence type="ECO:0000313" key="17">
    <source>
        <dbReference type="EMBL" id="KFQ63552.1"/>
    </source>
</evidence>
<dbReference type="FunFam" id="2.120.10.30:FF:000027">
    <property type="entry name" value="Regucalcin homologue"/>
    <property type="match status" value="1"/>
</dbReference>
<dbReference type="InterPro" id="IPR013658">
    <property type="entry name" value="SGL"/>
</dbReference>
<keyword evidence="10 15" id="KW-0479">Metal-binding</keyword>
<dbReference type="GO" id="GO:0005737">
    <property type="term" value="C:cytoplasm"/>
    <property type="evidence" value="ECO:0007669"/>
    <property type="project" value="UniProtKB-SubCell"/>
</dbReference>
<proteinExistence type="inferred from homology"/>
<evidence type="ECO:0000256" key="2">
    <source>
        <dbReference type="ARBA" id="ARBA00001913"/>
    </source>
</evidence>
<evidence type="ECO:0000256" key="4">
    <source>
        <dbReference type="ARBA" id="ARBA00001946"/>
    </source>
</evidence>
<evidence type="ECO:0000256" key="5">
    <source>
        <dbReference type="ARBA" id="ARBA00004496"/>
    </source>
</evidence>
<evidence type="ECO:0000259" key="16">
    <source>
        <dbReference type="Pfam" id="PF08450"/>
    </source>
</evidence>
<comment type="cofactor">
    <cofactor evidence="15">
        <name>Zn(2+)</name>
        <dbReference type="ChEBI" id="CHEBI:29105"/>
    </cofactor>
    <text evidence="15">Binds 1 divalent metal cation per subunit.</text>
</comment>
<feature type="binding site" evidence="15">
    <location>
        <position position="190"/>
    </location>
    <ligand>
        <name>a divalent metal cation</name>
        <dbReference type="ChEBI" id="CHEBI:60240"/>
    </ligand>
</feature>
<evidence type="ECO:0000256" key="1">
    <source>
        <dbReference type="ARBA" id="ARBA00001589"/>
    </source>
</evidence>
<keyword evidence="12" id="KW-0106">Calcium</keyword>
<evidence type="ECO:0000256" key="15">
    <source>
        <dbReference type="PIRSR" id="PIRSR605511-2"/>
    </source>
</evidence>
<name>A0A091SXV4_PELCR</name>
<dbReference type="PRINTS" id="PR01790">
    <property type="entry name" value="SMP30FAMILY"/>
</dbReference>
<feature type="binding site" evidence="15">
    <location>
        <position position="18"/>
    </location>
    <ligand>
        <name>a divalent metal cation</name>
        <dbReference type="ChEBI" id="CHEBI:60240"/>
    </ligand>
</feature>
<keyword evidence="9" id="KW-0963">Cytoplasm</keyword>
<comment type="cofactor">
    <cofactor evidence="2">
        <name>Ca(2+)</name>
        <dbReference type="ChEBI" id="CHEBI:29108"/>
    </cofactor>
</comment>
<dbReference type="EC" id="3.1.1.17" evidence="7"/>
<keyword evidence="18" id="KW-1185">Reference proteome</keyword>
<dbReference type="Gene3D" id="2.120.10.30">
    <property type="entry name" value="TolB, C-terminal domain"/>
    <property type="match status" value="1"/>
</dbReference>
<keyword evidence="11" id="KW-0378">Hydrolase</keyword>
<dbReference type="InterPro" id="IPR005511">
    <property type="entry name" value="SMP-30"/>
</dbReference>
<dbReference type="PANTHER" id="PTHR10907">
    <property type="entry name" value="REGUCALCIN"/>
    <property type="match status" value="1"/>
</dbReference>